<dbReference type="InterPro" id="IPR001296">
    <property type="entry name" value="Glyco_trans_1"/>
</dbReference>
<proteinExistence type="predicted"/>
<feature type="domain" description="Glycosyl transferase family 1" evidence="1">
    <location>
        <begin position="170"/>
        <end position="324"/>
    </location>
</feature>
<dbReference type="SUPFAM" id="SSF53756">
    <property type="entry name" value="UDP-Glycosyltransferase/glycogen phosphorylase"/>
    <property type="match status" value="1"/>
</dbReference>
<dbReference type="AlphaFoldDB" id="A0A1M5KA08"/>
<evidence type="ECO:0000313" key="3">
    <source>
        <dbReference type="EMBL" id="SHG49430.1"/>
    </source>
</evidence>
<gene>
    <name evidence="3" type="ORF">SAMN05444148_0266</name>
</gene>
<keyword evidence="4" id="KW-1185">Reference proteome</keyword>
<name>A0A1M5KA08_9FLAO</name>
<protein>
    <submittedName>
        <fullName evidence="3">N-acetylgalactosamine-N,N'-diacetylbacillosaminyl-diphospho-undecaprenol 4-alpha-N-acetylgalactosaminyltransferase</fullName>
    </submittedName>
</protein>
<dbReference type="OrthoDB" id="798298at2"/>
<evidence type="ECO:0000313" key="4">
    <source>
        <dbReference type="Proteomes" id="UP000184522"/>
    </source>
</evidence>
<reference evidence="4" key="1">
    <citation type="submission" date="2016-11" db="EMBL/GenBank/DDBJ databases">
        <authorList>
            <person name="Varghese N."/>
            <person name="Submissions S."/>
        </authorList>
    </citation>
    <scope>NUCLEOTIDE SEQUENCE [LARGE SCALE GENOMIC DNA]</scope>
    <source>
        <strain evidence="4">DSM 25330</strain>
    </source>
</reference>
<dbReference type="GO" id="GO:0016757">
    <property type="term" value="F:glycosyltransferase activity"/>
    <property type="evidence" value="ECO:0007669"/>
    <property type="project" value="InterPro"/>
</dbReference>
<feature type="domain" description="Glycosyltransferase subfamily 4-like N-terminal" evidence="2">
    <location>
        <begin position="15"/>
        <end position="164"/>
    </location>
</feature>
<dbReference type="STRING" id="1089305.SAMN05444148_0266"/>
<dbReference type="Proteomes" id="UP000184522">
    <property type="component" value="Unassembled WGS sequence"/>
</dbReference>
<sequence length="351" mass="40191">MAKKVCLLIDRLASGGAEKMVANLSQSLVDNNYDVTIVIMRDDVKYDFKGQLYNFGKIKASHTKYKAFQLFKAYFKAQKFDIIIDHRVRMHWLKELLFAKFVFRKFRVVYCVHHFDLSLYFPLVSVPFLAKQTLVSNKQIVAVSKMAKEEMSRQLGLNSRVIYNYPIKEDVSEIKLEFKYIIAIGRLEKIKQFDVLIEAYKTSKLPTNNINLLIFGEGSQSDYLQSIITENNLEELVSLKGFDVNVASYLKGAQALVMTSKSEGFPMVLIEAIQHKTPVISFDCKSGPSEIIEHGINGILVEDQKKAEFVAAINKLTDEDFYSKLVDNLEAYNSPFTEENTIQQWIDVIEA</sequence>
<dbReference type="Pfam" id="PF00534">
    <property type="entry name" value="Glycos_transf_1"/>
    <property type="match status" value="1"/>
</dbReference>
<keyword evidence="3" id="KW-0808">Transferase</keyword>
<dbReference type="Pfam" id="PF13439">
    <property type="entry name" value="Glyco_transf_4"/>
    <property type="match status" value="1"/>
</dbReference>
<dbReference type="PANTHER" id="PTHR12526">
    <property type="entry name" value="GLYCOSYLTRANSFERASE"/>
    <property type="match status" value="1"/>
</dbReference>
<dbReference type="Gene3D" id="3.40.50.2000">
    <property type="entry name" value="Glycogen Phosphorylase B"/>
    <property type="match status" value="2"/>
</dbReference>
<organism evidence="3 4">
    <name type="scientific">Winogradskyella jejuensis</name>
    <dbReference type="NCBI Taxonomy" id="1089305"/>
    <lineage>
        <taxon>Bacteria</taxon>
        <taxon>Pseudomonadati</taxon>
        <taxon>Bacteroidota</taxon>
        <taxon>Flavobacteriia</taxon>
        <taxon>Flavobacteriales</taxon>
        <taxon>Flavobacteriaceae</taxon>
        <taxon>Winogradskyella</taxon>
    </lineage>
</organism>
<dbReference type="RefSeq" id="WP_073081970.1">
    <property type="nucleotide sequence ID" value="NZ_FQWS01000001.1"/>
</dbReference>
<dbReference type="PANTHER" id="PTHR12526:SF630">
    <property type="entry name" value="GLYCOSYLTRANSFERASE"/>
    <property type="match status" value="1"/>
</dbReference>
<dbReference type="EMBL" id="FQWS01000001">
    <property type="protein sequence ID" value="SHG49430.1"/>
    <property type="molecule type" value="Genomic_DNA"/>
</dbReference>
<evidence type="ECO:0000259" key="1">
    <source>
        <dbReference type="Pfam" id="PF00534"/>
    </source>
</evidence>
<dbReference type="InterPro" id="IPR028098">
    <property type="entry name" value="Glyco_trans_4-like_N"/>
</dbReference>
<accession>A0A1M5KA08</accession>
<evidence type="ECO:0000259" key="2">
    <source>
        <dbReference type="Pfam" id="PF13439"/>
    </source>
</evidence>